<dbReference type="AlphaFoldDB" id="A0A927EZA5"/>
<dbReference type="Proteomes" id="UP000632289">
    <property type="component" value="Unassembled WGS sequence"/>
</dbReference>
<dbReference type="PIRSF" id="PIRSF008502">
    <property type="entry name" value="UCP008502"/>
    <property type="match status" value="1"/>
</dbReference>
<reference evidence="1" key="1">
    <citation type="submission" date="2020-09" db="EMBL/GenBank/DDBJ databases">
        <title>Secondary metabolite and genome analysis of marine Streptomyces chumphonensis KK1-2T.</title>
        <authorList>
            <person name="Phongsopitanun W."/>
            <person name="Kanchanasin P."/>
            <person name="Pittayakhajonwut P."/>
            <person name="Suwanborirux K."/>
            <person name="Tanasupawat S."/>
        </authorList>
    </citation>
    <scope>NUCLEOTIDE SEQUENCE</scope>
    <source>
        <strain evidence="1">KK1-2</strain>
    </source>
</reference>
<dbReference type="PANTHER" id="PTHR36439:SF1">
    <property type="entry name" value="DUF1697 DOMAIN-CONTAINING PROTEIN"/>
    <property type="match status" value="1"/>
</dbReference>
<dbReference type="Pfam" id="PF08002">
    <property type="entry name" value="DUF1697"/>
    <property type="match status" value="1"/>
</dbReference>
<proteinExistence type="predicted"/>
<gene>
    <name evidence="1" type="ORF">IF129_07925</name>
</gene>
<accession>A0A927EZA5</accession>
<sequence>MTTRHIALLRGINVGGVRISMAQQRHLAEALGFTDVRVLLQTGNLVLSAPGDATPAQVAAALTARIEADHGAPVPVVTRTPSELAAELAANPYPEATDVPASLHCVFLSAPPEPAVRGALDTLGAEGAASPNSFRLLGRTLYLHCPDGIGRSRLAARAIRAVERGGVTATARNWNTATRLLALARS</sequence>
<dbReference type="SUPFAM" id="SSF160379">
    <property type="entry name" value="SP0830-like"/>
    <property type="match status" value="1"/>
</dbReference>
<evidence type="ECO:0000313" key="2">
    <source>
        <dbReference type="Proteomes" id="UP000632289"/>
    </source>
</evidence>
<keyword evidence="2" id="KW-1185">Reference proteome</keyword>
<dbReference type="Gene3D" id="3.30.70.1280">
    <property type="entry name" value="SP0830-like domains"/>
    <property type="match status" value="1"/>
</dbReference>
<dbReference type="InterPro" id="IPR012545">
    <property type="entry name" value="DUF1697"/>
</dbReference>
<name>A0A927EZA5_9ACTN</name>
<comment type="caution">
    <text evidence="1">The sequence shown here is derived from an EMBL/GenBank/DDBJ whole genome shotgun (WGS) entry which is preliminary data.</text>
</comment>
<organism evidence="1 2">
    <name type="scientific">Streptomyces chumphonensis</name>
    <dbReference type="NCBI Taxonomy" id="1214925"/>
    <lineage>
        <taxon>Bacteria</taxon>
        <taxon>Bacillati</taxon>
        <taxon>Actinomycetota</taxon>
        <taxon>Actinomycetes</taxon>
        <taxon>Kitasatosporales</taxon>
        <taxon>Streptomycetaceae</taxon>
        <taxon>Streptomyces</taxon>
    </lineage>
</organism>
<dbReference type="RefSeq" id="WP_191208805.1">
    <property type="nucleotide sequence ID" value="NZ_BAABKL010000018.1"/>
</dbReference>
<protein>
    <submittedName>
        <fullName evidence="1">DUF1697 domain-containing protein</fullName>
    </submittedName>
</protein>
<dbReference type="PANTHER" id="PTHR36439">
    <property type="entry name" value="BLL4334 PROTEIN"/>
    <property type="match status" value="1"/>
</dbReference>
<evidence type="ECO:0000313" key="1">
    <source>
        <dbReference type="EMBL" id="MBD3931491.1"/>
    </source>
</evidence>
<dbReference type="EMBL" id="JACXYU010000003">
    <property type="protein sequence ID" value="MBD3931491.1"/>
    <property type="molecule type" value="Genomic_DNA"/>
</dbReference>